<organism evidence="1 2">
    <name type="scientific">Paenibacillus riograndensis SBR5</name>
    <dbReference type="NCBI Taxonomy" id="1073571"/>
    <lineage>
        <taxon>Bacteria</taxon>
        <taxon>Bacillati</taxon>
        <taxon>Bacillota</taxon>
        <taxon>Bacilli</taxon>
        <taxon>Bacillales</taxon>
        <taxon>Paenibacillaceae</taxon>
        <taxon>Paenibacillus</taxon>
        <taxon>Paenibacillus sonchi group</taxon>
    </lineage>
</organism>
<protein>
    <submittedName>
        <fullName evidence="1">Uncharacterized protein</fullName>
    </submittedName>
</protein>
<evidence type="ECO:0000313" key="1">
    <source>
        <dbReference type="EMBL" id="CQR55958.1"/>
    </source>
</evidence>
<dbReference type="KEGG" id="pri:PRIO_3555"/>
<gene>
    <name evidence="1" type="ORF">PRIO_3555</name>
</gene>
<dbReference type="Proteomes" id="UP000033163">
    <property type="component" value="Chromosome I"/>
</dbReference>
<evidence type="ECO:0000313" key="2">
    <source>
        <dbReference type="Proteomes" id="UP000033163"/>
    </source>
</evidence>
<accession>A0A0E3WHV7</accession>
<proteinExistence type="predicted"/>
<name>A0A0E3WHV7_9BACL</name>
<sequence length="69" mass="7674">MDLELIVCGQEGPIYVGLLVPQACPAHVSRKFWKSQVLQMQPAKESGVIPLGWGEDLGWQLHCLAIPKY</sequence>
<dbReference type="AlphaFoldDB" id="A0A0E3WHV7"/>
<dbReference type="EMBL" id="LN831776">
    <property type="protein sequence ID" value="CQR55958.1"/>
    <property type="molecule type" value="Genomic_DNA"/>
</dbReference>
<dbReference type="HOGENOM" id="CLU_2772070_0_0_9"/>
<reference evidence="2" key="1">
    <citation type="submission" date="2015-03" db="EMBL/GenBank/DDBJ databases">
        <authorList>
            <person name="Wibberg D."/>
        </authorList>
    </citation>
    <scope>NUCLEOTIDE SEQUENCE [LARGE SCALE GENOMIC DNA]</scope>
</reference>